<dbReference type="PROSITE" id="PS51462">
    <property type="entry name" value="NUDIX"/>
    <property type="match status" value="1"/>
</dbReference>
<comment type="cofactor">
    <cofactor evidence="1">
        <name>Mg(2+)</name>
        <dbReference type="ChEBI" id="CHEBI:18420"/>
    </cofactor>
</comment>
<dbReference type="CDD" id="cd02883">
    <property type="entry name" value="NUDIX_Hydrolase"/>
    <property type="match status" value="1"/>
</dbReference>
<dbReference type="SUPFAM" id="SSF55811">
    <property type="entry name" value="Nudix"/>
    <property type="match status" value="1"/>
</dbReference>
<evidence type="ECO:0000259" key="3">
    <source>
        <dbReference type="PROSITE" id="PS51462"/>
    </source>
</evidence>
<gene>
    <name evidence="4" type="ORF">ACFQJ7_16475</name>
</gene>
<dbReference type="PANTHER" id="PTHR43046:SF14">
    <property type="entry name" value="MUTT_NUDIX FAMILY PROTEIN"/>
    <property type="match status" value="1"/>
</dbReference>
<dbReference type="EC" id="3.6.-.-" evidence="4"/>
<feature type="domain" description="Nudix hydrolase" evidence="3">
    <location>
        <begin position="33"/>
        <end position="168"/>
    </location>
</feature>
<dbReference type="Proteomes" id="UP001596414">
    <property type="component" value="Unassembled WGS sequence"/>
</dbReference>
<name>A0ABD5X8R5_9EURY</name>
<organism evidence="4 5">
    <name type="scientific">Halovenus rubra</name>
    <dbReference type="NCBI Taxonomy" id="869890"/>
    <lineage>
        <taxon>Archaea</taxon>
        <taxon>Methanobacteriati</taxon>
        <taxon>Methanobacteriota</taxon>
        <taxon>Stenosarchaea group</taxon>
        <taxon>Halobacteria</taxon>
        <taxon>Halobacteriales</taxon>
        <taxon>Haloarculaceae</taxon>
        <taxon>Halovenus</taxon>
    </lineage>
</organism>
<evidence type="ECO:0000313" key="4">
    <source>
        <dbReference type="EMBL" id="MFC7127590.1"/>
    </source>
</evidence>
<evidence type="ECO:0000313" key="5">
    <source>
        <dbReference type="Proteomes" id="UP001596414"/>
    </source>
</evidence>
<reference evidence="4 5" key="1">
    <citation type="journal article" date="2014" name="Int. J. Syst. Evol. Microbiol.">
        <title>Complete genome sequence of Corynebacterium casei LMG S-19264T (=DSM 44701T), isolated from a smear-ripened cheese.</title>
        <authorList>
            <consortium name="US DOE Joint Genome Institute (JGI-PGF)"/>
            <person name="Walter F."/>
            <person name="Albersmeier A."/>
            <person name="Kalinowski J."/>
            <person name="Ruckert C."/>
        </authorList>
    </citation>
    <scope>NUCLEOTIDE SEQUENCE [LARGE SCALE GENOMIC DNA]</scope>
    <source>
        <strain evidence="4 5">CGMCC 4.7215</strain>
    </source>
</reference>
<dbReference type="Gene3D" id="3.90.79.10">
    <property type="entry name" value="Nucleoside Triphosphate Pyrophosphohydrolase"/>
    <property type="match status" value="1"/>
</dbReference>
<evidence type="ECO:0000256" key="1">
    <source>
        <dbReference type="ARBA" id="ARBA00001946"/>
    </source>
</evidence>
<dbReference type="Pfam" id="PF00293">
    <property type="entry name" value="NUDIX"/>
    <property type="match status" value="1"/>
</dbReference>
<accession>A0ABD5X8R5</accession>
<dbReference type="PROSITE" id="PS00893">
    <property type="entry name" value="NUDIX_BOX"/>
    <property type="match status" value="1"/>
</dbReference>
<proteinExistence type="predicted"/>
<dbReference type="InterPro" id="IPR020084">
    <property type="entry name" value="NUDIX_hydrolase_CS"/>
</dbReference>
<dbReference type="InterPro" id="IPR015797">
    <property type="entry name" value="NUDIX_hydrolase-like_dom_sf"/>
</dbReference>
<dbReference type="RefSeq" id="WP_267635655.1">
    <property type="nucleotide sequence ID" value="NZ_JAODIY010000001.1"/>
</dbReference>
<dbReference type="PANTHER" id="PTHR43046">
    <property type="entry name" value="GDP-MANNOSE MANNOSYL HYDROLASE"/>
    <property type="match status" value="1"/>
</dbReference>
<dbReference type="PRINTS" id="PR00502">
    <property type="entry name" value="NUDIXFAMILY"/>
</dbReference>
<comment type="caution">
    <text evidence="4">The sequence shown here is derived from an EMBL/GenBank/DDBJ whole genome shotgun (WGS) entry which is preliminary data.</text>
</comment>
<sequence length="168" mass="18611">MTVGSFQSVPHETQRLTLSPSKLESLEPWATEGTALTAAARVEDDSNRIALIKNCWTDGWFLPGGAVERGESPVEAARREVNEETNLTVSVHDPLVVLDQTYVSRPTGEERFSARYVVYTATVTGTVDIPPVTELGMSADEIKAARWFESVPENLHDEELLRPYLAHD</sequence>
<dbReference type="GO" id="GO:0016787">
    <property type="term" value="F:hydrolase activity"/>
    <property type="evidence" value="ECO:0007669"/>
    <property type="project" value="UniProtKB-KW"/>
</dbReference>
<keyword evidence="2 4" id="KW-0378">Hydrolase</keyword>
<evidence type="ECO:0000256" key="2">
    <source>
        <dbReference type="ARBA" id="ARBA00022801"/>
    </source>
</evidence>
<dbReference type="EMBL" id="JBHSZQ010000051">
    <property type="protein sequence ID" value="MFC7127590.1"/>
    <property type="molecule type" value="Genomic_DNA"/>
</dbReference>
<dbReference type="InterPro" id="IPR020476">
    <property type="entry name" value="Nudix_hydrolase"/>
</dbReference>
<dbReference type="InterPro" id="IPR000086">
    <property type="entry name" value="NUDIX_hydrolase_dom"/>
</dbReference>
<protein>
    <submittedName>
        <fullName evidence="4">NUDIX hydrolase</fullName>
        <ecNumber evidence="4">3.6.-.-</ecNumber>
    </submittedName>
</protein>
<dbReference type="AlphaFoldDB" id="A0ABD5X8R5"/>